<dbReference type="AlphaFoldDB" id="A0A7D6VSR2"/>
<name>A0A7D6VSR2_9CLOT</name>
<dbReference type="GO" id="GO:0016787">
    <property type="term" value="F:hydrolase activity"/>
    <property type="evidence" value="ECO:0007669"/>
    <property type="project" value="UniProtKB-KW"/>
</dbReference>
<accession>A0A7D6VSR2</accession>
<reference evidence="1 2" key="1">
    <citation type="submission" date="2020-07" db="EMBL/GenBank/DDBJ databases">
        <title>Electron transfer.</title>
        <authorList>
            <person name="Huang L."/>
            <person name="Liu X."/>
            <person name="Zhou S."/>
        </authorList>
    </citation>
    <scope>NUCLEOTIDE SEQUENCE [LARGE SCALE GENOMIC DNA]</scope>
    <source>
        <strain evidence="1 2">Lx1</strain>
    </source>
</reference>
<dbReference type="EMBL" id="CP059378">
    <property type="protein sequence ID" value="QLY82207.1"/>
    <property type="molecule type" value="Genomic_DNA"/>
</dbReference>
<dbReference type="PANTHER" id="PTHR43546">
    <property type="entry name" value="UPF0173 METAL-DEPENDENT HYDROLASE MJ1163-RELATED"/>
    <property type="match status" value="1"/>
</dbReference>
<dbReference type="InterPro" id="IPR050114">
    <property type="entry name" value="UPF0173_UPF0282_UlaG_hydrolase"/>
</dbReference>
<protein>
    <submittedName>
        <fullName evidence="1">MBL fold metallo-hydrolase</fullName>
    </submittedName>
</protein>
<gene>
    <name evidence="1" type="ORF">HZF06_11650</name>
</gene>
<organism evidence="1 2">
    <name type="scientific">Clostridium intestinale</name>
    <dbReference type="NCBI Taxonomy" id="36845"/>
    <lineage>
        <taxon>Bacteria</taxon>
        <taxon>Bacillati</taxon>
        <taxon>Bacillota</taxon>
        <taxon>Clostridia</taxon>
        <taxon>Eubacteriales</taxon>
        <taxon>Clostridiaceae</taxon>
        <taxon>Clostridium</taxon>
    </lineage>
</organism>
<dbReference type="PANTHER" id="PTHR43546:SF8">
    <property type="entry name" value="METALLO-BETA-LACTAMASE DOMAIN-CONTAINING PROTEIN"/>
    <property type="match status" value="1"/>
</dbReference>
<dbReference type="Gene3D" id="3.60.15.10">
    <property type="entry name" value="Ribonuclease Z/Hydroxyacylglutathione hydrolase-like"/>
    <property type="match status" value="1"/>
</dbReference>
<dbReference type="InterPro" id="IPR036866">
    <property type="entry name" value="RibonucZ/Hydroxyglut_hydro"/>
</dbReference>
<dbReference type="Proteomes" id="UP000512286">
    <property type="component" value="Chromosome"/>
</dbReference>
<dbReference type="KEGG" id="cint:HZF06_11650"/>
<keyword evidence="1" id="KW-0378">Hydrolase</keyword>
<dbReference type="Pfam" id="PF13483">
    <property type="entry name" value="Lactamase_B_3"/>
    <property type="match status" value="1"/>
</dbReference>
<evidence type="ECO:0000313" key="2">
    <source>
        <dbReference type="Proteomes" id="UP000512286"/>
    </source>
</evidence>
<evidence type="ECO:0000313" key="1">
    <source>
        <dbReference type="EMBL" id="QLY82207.1"/>
    </source>
</evidence>
<proteinExistence type="predicted"/>
<dbReference type="SUPFAM" id="SSF56281">
    <property type="entry name" value="Metallo-hydrolase/oxidoreductase"/>
    <property type="match status" value="1"/>
</dbReference>
<sequence>MAKLYYNGHGSFRLITSLNTVVYIDPYAGEGYEEPADIILVTHQHGDHNQIDKPTKKSEYQVIMNSDSLINGEYKEFKIKDIDIKAVPAYNKNHSKEECVGYLVKTDGVLIYFSGDTSKIVEMNDLKSLNIDYAFFSCDGVYNMDEVEAAECAKIVSAIHSIPVHLKPGALYDKEKANNFKAEGKLLIEPGEEIHTYSVEAEKKDSLKS</sequence>
<dbReference type="RefSeq" id="WP_181603599.1">
    <property type="nucleotide sequence ID" value="NZ_CP059378.1"/>
</dbReference>